<feature type="transmembrane region" description="Helical" evidence="7">
    <location>
        <begin position="510"/>
        <end position="532"/>
    </location>
</feature>
<dbReference type="GO" id="GO:0030001">
    <property type="term" value="P:metal ion transport"/>
    <property type="evidence" value="ECO:0007669"/>
    <property type="project" value="TreeGrafter"/>
</dbReference>
<dbReference type="InterPro" id="IPR044880">
    <property type="entry name" value="NCX_ion-bd_dom_sf"/>
</dbReference>
<evidence type="ECO:0000313" key="10">
    <source>
        <dbReference type="Proteomes" id="UP000554482"/>
    </source>
</evidence>
<evidence type="ECO:0000256" key="6">
    <source>
        <dbReference type="ARBA" id="ARBA00023136"/>
    </source>
</evidence>
<dbReference type="Proteomes" id="UP000554482">
    <property type="component" value="Unassembled WGS sequence"/>
</dbReference>
<feature type="transmembrane region" description="Helical" evidence="7">
    <location>
        <begin position="168"/>
        <end position="187"/>
    </location>
</feature>
<keyword evidence="2" id="KW-0813">Transport</keyword>
<dbReference type="EMBL" id="JABWDY010014677">
    <property type="protein sequence ID" value="KAF5197456.1"/>
    <property type="molecule type" value="Genomic_DNA"/>
</dbReference>
<feature type="transmembrane region" description="Helical" evidence="7">
    <location>
        <begin position="434"/>
        <end position="455"/>
    </location>
</feature>
<evidence type="ECO:0000256" key="4">
    <source>
        <dbReference type="ARBA" id="ARBA00022989"/>
    </source>
</evidence>
<comment type="caution">
    <text evidence="9">The sequence shown here is derived from an EMBL/GenBank/DDBJ whole genome shotgun (WGS) entry which is preliminary data.</text>
</comment>
<keyword evidence="4 7" id="KW-1133">Transmembrane helix</keyword>
<dbReference type="GO" id="GO:0016020">
    <property type="term" value="C:membrane"/>
    <property type="evidence" value="ECO:0007669"/>
    <property type="project" value="InterPro"/>
</dbReference>
<dbReference type="PANTHER" id="PTHR11878:SF65">
    <property type="entry name" value="NA_CA-EXCHANGE PROTEIN, ISOFORM G"/>
    <property type="match status" value="1"/>
</dbReference>
<feature type="domain" description="Sodium/calcium exchanger membrane region" evidence="8">
    <location>
        <begin position="45"/>
        <end position="216"/>
    </location>
</feature>
<dbReference type="AlphaFoldDB" id="A0A7J6WJB2"/>
<protein>
    <submittedName>
        <fullName evidence="9">Magnesium/proton exchanger</fullName>
    </submittedName>
</protein>
<reference evidence="9 10" key="1">
    <citation type="submission" date="2020-06" db="EMBL/GenBank/DDBJ databases">
        <title>Transcriptomic and genomic resources for Thalictrum thalictroides and T. hernandezii: Facilitating candidate gene discovery in an emerging model plant lineage.</title>
        <authorList>
            <person name="Arias T."/>
            <person name="Riano-Pachon D.M."/>
            <person name="Di Stilio V.S."/>
        </authorList>
    </citation>
    <scope>NUCLEOTIDE SEQUENCE [LARGE SCALE GENOMIC DNA]</scope>
    <source>
        <strain evidence="10">cv. WT478/WT964</strain>
        <tissue evidence="9">Leaves</tissue>
    </source>
</reference>
<evidence type="ECO:0000256" key="3">
    <source>
        <dbReference type="ARBA" id="ARBA00022692"/>
    </source>
</evidence>
<feature type="transmembrane region" description="Helical" evidence="7">
    <location>
        <begin position="392"/>
        <end position="414"/>
    </location>
</feature>
<evidence type="ECO:0000256" key="5">
    <source>
        <dbReference type="ARBA" id="ARBA00023065"/>
    </source>
</evidence>
<keyword evidence="10" id="KW-1185">Reference proteome</keyword>
<dbReference type="PANTHER" id="PTHR11878">
    <property type="entry name" value="SODIUM/CALCIUM EXCHANGER"/>
    <property type="match status" value="1"/>
</dbReference>
<evidence type="ECO:0000256" key="2">
    <source>
        <dbReference type="ARBA" id="ARBA00022448"/>
    </source>
</evidence>
<proteinExistence type="predicted"/>
<keyword evidence="5" id="KW-0406">Ion transport</keyword>
<evidence type="ECO:0000256" key="7">
    <source>
        <dbReference type="SAM" id="Phobius"/>
    </source>
</evidence>
<evidence type="ECO:0000259" key="8">
    <source>
        <dbReference type="Pfam" id="PF01699"/>
    </source>
</evidence>
<feature type="transmembrane region" description="Helical" evidence="7">
    <location>
        <begin position="42"/>
        <end position="64"/>
    </location>
</feature>
<evidence type="ECO:0000313" key="9">
    <source>
        <dbReference type="EMBL" id="KAF5197456.1"/>
    </source>
</evidence>
<accession>A0A7J6WJB2</accession>
<name>A0A7J6WJB2_THATH</name>
<dbReference type="GO" id="GO:0012505">
    <property type="term" value="C:endomembrane system"/>
    <property type="evidence" value="ECO:0007669"/>
    <property type="project" value="UniProtKB-SubCell"/>
</dbReference>
<feature type="transmembrane region" description="Helical" evidence="7">
    <location>
        <begin position="199"/>
        <end position="218"/>
    </location>
</feature>
<gene>
    <name evidence="9" type="ORF">FRX31_012955</name>
</gene>
<dbReference type="InterPro" id="IPR004837">
    <property type="entry name" value="NaCa_Exmemb"/>
</dbReference>
<dbReference type="OrthoDB" id="2127281at2759"/>
<organism evidence="9 10">
    <name type="scientific">Thalictrum thalictroides</name>
    <name type="common">Rue-anemone</name>
    <name type="synonym">Anemone thalictroides</name>
    <dbReference type="NCBI Taxonomy" id="46969"/>
    <lineage>
        <taxon>Eukaryota</taxon>
        <taxon>Viridiplantae</taxon>
        <taxon>Streptophyta</taxon>
        <taxon>Embryophyta</taxon>
        <taxon>Tracheophyta</taxon>
        <taxon>Spermatophyta</taxon>
        <taxon>Magnoliopsida</taxon>
        <taxon>Ranunculales</taxon>
        <taxon>Ranunculaceae</taxon>
        <taxon>Thalictroideae</taxon>
        <taxon>Thalictrum</taxon>
    </lineage>
</organism>
<feature type="transmembrane region" description="Helical" evidence="7">
    <location>
        <begin position="476"/>
        <end position="498"/>
    </location>
</feature>
<comment type="subcellular location">
    <subcellularLocation>
        <location evidence="1">Endomembrane system</location>
        <topology evidence="1">Multi-pass membrane protein</topology>
    </subcellularLocation>
</comment>
<keyword evidence="6 7" id="KW-0472">Membrane</keyword>
<dbReference type="InterPro" id="IPR051171">
    <property type="entry name" value="CaCA"/>
</dbReference>
<keyword evidence="3 7" id="KW-0812">Transmembrane</keyword>
<dbReference type="Gene3D" id="1.20.1420.30">
    <property type="entry name" value="NCX, central ion-binding region"/>
    <property type="match status" value="2"/>
</dbReference>
<feature type="transmembrane region" description="Helical" evidence="7">
    <location>
        <begin position="365"/>
        <end position="385"/>
    </location>
</feature>
<sequence length="538" mass="60317">MATGDIHNAESILGFSGTYGYEKCENYFLFQSEITLGNGLRALLYLLGLAYCFFGLSAITARFFRSMENVVKQTRKVVEIDHNTNTETIRHEKVWNYAIADITLLAFGTSFPQISLATIDAIRNLGQIYAGGLGPGTLVGSAAFDLFPIHAVCVVVPKAGELKKISDIGVWLVELFWSFWAYVWLYIILEVWTPNVVTLWEALLTVLQFGLLLIHTYAQDKRWPYFSLPLARTERPEDWVPVEASLDKHDNNDYSEILQLSEADNTNIVDIFSIHSEKETGPLYQPVSDSDAAESSNGNFHNKSILQDFNVFTVWKHQFMDAIMLENPESRKLNNTYLRLARGTWRLILAPWRVLFAFVPPCHIAHGWIAFICSLIFISGIAYIVTKLTDMISCVTGINGYVIAFTALASGTSWPDLVASKIAAERQTTADSAIANITCSNSVNIYIGIGIPWLIDTTYNFIAYREPLRIENADGLSFSLLIFFLTSIGCISVLVLRRLTLGAELGGPRIWAWITSVYFMSLWIVFVVLSSLKVSDII</sequence>
<dbReference type="Pfam" id="PF01699">
    <property type="entry name" value="Na_Ca_ex"/>
    <property type="match status" value="2"/>
</dbReference>
<evidence type="ECO:0000256" key="1">
    <source>
        <dbReference type="ARBA" id="ARBA00004127"/>
    </source>
</evidence>
<feature type="domain" description="Sodium/calcium exchanger membrane region" evidence="8">
    <location>
        <begin position="367"/>
        <end position="530"/>
    </location>
</feature>
<dbReference type="GO" id="GO:0055085">
    <property type="term" value="P:transmembrane transport"/>
    <property type="evidence" value="ECO:0007669"/>
    <property type="project" value="InterPro"/>
</dbReference>